<gene>
    <name evidence="2" type="ORF">KM92DES2_10865</name>
</gene>
<sequence length="149" mass="17251">MDKLKKSQPESIIKPGNQEKDHGWGAPDNFLNLLQYANKTFHTHSNFLKIFSELKKICNKTPHSAHMPPQGMSRLFEQHLTTIAMYITAMRIGRAVVICDFLSFRNSRFNILRDQYSNNLALSCRVFTLDQLEFRLFFGKVHTASAIFQ</sequence>
<dbReference type="AlphaFoldDB" id="A0A212JC10"/>
<evidence type="ECO:0000256" key="1">
    <source>
        <dbReference type="SAM" id="MobiDB-lite"/>
    </source>
</evidence>
<evidence type="ECO:0000313" key="2">
    <source>
        <dbReference type="EMBL" id="SBV96984.1"/>
    </source>
</evidence>
<feature type="region of interest" description="Disordered" evidence="1">
    <location>
        <begin position="1"/>
        <end position="24"/>
    </location>
</feature>
<protein>
    <submittedName>
        <fullName evidence="2">Uncharacterized protein</fullName>
    </submittedName>
</protein>
<accession>A0A212JC10</accession>
<name>A0A212JC10_9BACT</name>
<organism evidence="2">
    <name type="scientific">uncultured Desulfovibrio sp</name>
    <dbReference type="NCBI Taxonomy" id="167968"/>
    <lineage>
        <taxon>Bacteria</taxon>
        <taxon>Pseudomonadati</taxon>
        <taxon>Thermodesulfobacteriota</taxon>
        <taxon>Desulfovibrionia</taxon>
        <taxon>Desulfovibrionales</taxon>
        <taxon>Desulfovibrionaceae</taxon>
        <taxon>Desulfovibrio</taxon>
        <taxon>environmental samples</taxon>
    </lineage>
</organism>
<dbReference type="EMBL" id="FLUP01000001">
    <property type="protein sequence ID" value="SBV96984.1"/>
    <property type="molecule type" value="Genomic_DNA"/>
</dbReference>
<reference evidence="2" key="1">
    <citation type="submission" date="2016-04" db="EMBL/GenBank/DDBJ databases">
        <authorList>
            <person name="Evans L.H."/>
            <person name="Alamgir A."/>
            <person name="Owens N."/>
            <person name="Weber N.D."/>
            <person name="Virtaneva K."/>
            <person name="Barbian K."/>
            <person name="Babar A."/>
            <person name="Rosenke K."/>
        </authorList>
    </citation>
    <scope>NUCLEOTIDE SEQUENCE</scope>
    <source>
        <strain evidence="2">92-2</strain>
    </source>
</reference>
<proteinExistence type="predicted"/>